<dbReference type="Gene3D" id="3.40.30.10">
    <property type="entry name" value="Glutaredoxin"/>
    <property type="match status" value="1"/>
</dbReference>
<dbReference type="InterPro" id="IPR036249">
    <property type="entry name" value="Thioredoxin-like_sf"/>
</dbReference>
<evidence type="ECO:0000256" key="12">
    <source>
        <dbReference type="ARBA" id="ARBA00049091"/>
    </source>
</evidence>
<gene>
    <name evidence="15" type="ORF">P0Y55_04930</name>
</gene>
<feature type="domain" description="Thioredoxin" evidence="14">
    <location>
        <begin position="2"/>
        <end position="147"/>
    </location>
</feature>
<sequence length="150" mass="16678">MLNVGDSAPLFSADSTTGPLDLSQWINNQPIVLIFYPQDFTPGCTKQLCAVRDSKALYERNDAIVLGINAGSLQTHRDFAEQHDYDFPIVSDSNGRIRKAYGVSKILGIAMQQRTVFIIAPGGKIVFAEKGNRPTEELIGVLERLRNKRR</sequence>
<dbReference type="AlphaFoldDB" id="A0AA95JGW2"/>
<evidence type="ECO:0000256" key="10">
    <source>
        <dbReference type="ARBA" id="ARBA00038489"/>
    </source>
</evidence>
<evidence type="ECO:0000256" key="4">
    <source>
        <dbReference type="ARBA" id="ARBA00022559"/>
    </source>
</evidence>
<evidence type="ECO:0000256" key="7">
    <source>
        <dbReference type="ARBA" id="ARBA00023157"/>
    </source>
</evidence>
<dbReference type="GO" id="GO:0008379">
    <property type="term" value="F:thioredoxin peroxidase activity"/>
    <property type="evidence" value="ECO:0007669"/>
    <property type="project" value="TreeGrafter"/>
</dbReference>
<organism evidence="15 16">
    <name type="scientific">Candidatus Cohnella colombiensis</name>
    <dbReference type="NCBI Taxonomy" id="3121368"/>
    <lineage>
        <taxon>Bacteria</taxon>
        <taxon>Bacillati</taxon>
        <taxon>Bacillota</taxon>
        <taxon>Bacilli</taxon>
        <taxon>Bacillales</taxon>
        <taxon>Paenibacillaceae</taxon>
        <taxon>Cohnella</taxon>
    </lineage>
</organism>
<evidence type="ECO:0000256" key="5">
    <source>
        <dbReference type="ARBA" id="ARBA00022862"/>
    </source>
</evidence>
<evidence type="ECO:0000256" key="9">
    <source>
        <dbReference type="ARBA" id="ARBA00032824"/>
    </source>
</evidence>
<comment type="function">
    <text evidence="1">Thiol-specific peroxidase that catalyzes the reduction of hydrogen peroxide and organic hydroperoxides to water and alcohols, respectively. Plays a role in cell protection against oxidative stress by detoxifying peroxides and as sensor of hydrogen peroxide-mediated signaling events.</text>
</comment>
<reference evidence="15" key="1">
    <citation type="submission" date="2023-03" db="EMBL/GenBank/DDBJ databases">
        <title>Andean soil-derived lignocellulolytic bacterial consortium as a source of novel taxa and putative plastic-active enzymes.</title>
        <authorList>
            <person name="Diaz-Garcia L."/>
            <person name="Chuvochina M."/>
            <person name="Feuerriegel G."/>
            <person name="Bunk B."/>
            <person name="Sproer C."/>
            <person name="Streit W.R."/>
            <person name="Rodriguez L.M."/>
            <person name="Overmann J."/>
            <person name="Jimenez D.J."/>
        </authorList>
    </citation>
    <scope>NUCLEOTIDE SEQUENCE</scope>
    <source>
        <strain evidence="15">MAG 2441</strain>
    </source>
</reference>
<proteinExistence type="inferred from homology"/>
<keyword evidence="6" id="KW-0560">Oxidoreductase</keyword>
<evidence type="ECO:0000256" key="3">
    <source>
        <dbReference type="ARBA" id="ARBA00013017"/>
    </source>
</evidence>
<dbReference type="CDD" id="cd03017">
    <property type="entry name" value="PRX_BCP"/>
    <property type="match status" value="1"/>
</dbReference>
<dbReference type="InterPro" id="IPR050924">
    <property type="entry name" value="Peroxiredoxin_BCP/PrxQ"/>
</dbReference>
<evidence type="ECO:0000256" key="11">
    <source>
        <dbReference type="ARBA" id="ARBA00041373"/>
    </source>
</evidence>
<dbReference type="SUPFAM" id="SSF52833">
    <property type="entry name" value="Thioredoxin-like"/>
    <property type="match status" value="1"/>
</dbReference>
<dbReference type="GO" id="GO:0005737">
    <property type="term" value="C:cytoplasm"/>
    <property type="evidence" value="ECO:0007669"/>
    <property type="project" value="TreeGrafter"/>
</dbReference>
<dbReference type="Proteomes" id="UP001178662">
    <property type="component" value="Chromosome"/>
</dbReference>
<dbReference type="GO" id="GO:0034599">
    <property type="term" value="P:cellular response to oxidative stress"/>
    <property type="evidence" value="ECO:0007669"/>
    <property type="project" value="TreeGrafter"/>
</dbReference>
<dbReference type="EMBL" id="CP119317">
    <property type="protein sequence ID" value="WEK55405.1"/>
    <property type="molecule type" value="Genomic_DNA"/>
</dbReference>
<keyword evidence="16" id="KW-1185">Reference proteome</keyword>
<dbReference type="EC" id="1.11.1.24" evidence="3"/>
<evidence type="ECO:0000313" key="16">
    <source>
        <dbReference type="Proteomes" id="UP001178662"/>
    </source>
</evidence>
<comment type="similarity">
    <text evidence="10">Belongs to the peroxiredoxin family. BCP/PrxQ subfamily.</text>
</comment>
<protein>
    <recommendedName>
        <fullName evidence="3">thioredoxin-dependent peroxiredoxin</fullName>
        <ecNumber evidence="3">1.11.1.24</ecNumber>
    </recommendedName>
    <alternativeName>
        <fullName evidence="11">Bacterioferritin comigratory protein</fullName>
    </alternativeName>
    <alternativeName>
        <fullName evidence="9">Thioredoxin peroxidase</fullName>
    </alternativeName>
</protein>
<evidence type="ECO:0000256" key="6">
    <source>
        <dbReference type="ARBA" id="ARBA00023002"/>
    </source>
</evidence>
<feature type="active site" description="Cysteine sulfenic acid (-SOH) intermediate; for peroxidase activity" evidence="13">
    <location>
        <position position="44"/>
    </location>
</feature>
<keyword evidence="5" id="KW-0049">Antioxidant</keyword>
<evidence type="ECO:0000313" key="15">
    <source>
        <dbReference type="EMBL" id="WEK55405.1"/>
    </source>
</evidence>
<keyword evidence="8" id="KW-0676">Redox-active center</keyword>
<dbReference type="InterPro" id="IPR000866">
    <property type="entry name" value="AhpC/TSA"/>
</dbReference>
<dbReference type="PANTHER" id="PTHR42801:SF4">
    <property type="entry name" value="AHPC_TSA FAMILY PROTEIN"/>
    <property type="match status" value="1"/>
</dbReference>
<keyword evidence="4" id="KW-0575">Peroxidase</keyword>
<accession>A0AA95JGW2</accession>
<dbReference type="PANTHER" id="PTHR42801">
    <property type="entry name" value="THIOREDOXIN-DEPENDENT PEROXIDE REDUCTASE"/>
    <property type="match status" value="1"/>
</dbReference>
<keyword evidence="7" id="KW-1015">Disulfide bond</keyword>
<evidence type="ECO:0000259" key="14">
    <source>
        <dbReference type="PROSITE" id="PS51352"/>
    </source>
</evidence>
<name>A0AA95JGW2_9BACL</name>
<dbReference type="PROSITE" id="PS51352">
    <property type="entry name" value="THIOREDOXIN_2"/>
    <property type="match status" value="1"/>
</dbReference>
<evidence type="ECO:0000256" key="13">
    <source>
        <dbReference type="PIRSR" id="PIRSR000239-1"/>
    </source>
</evidence>
<dbReference type="Pfam" id="PF00578">
    <property type="entry name" value="AhpC-TSA"/>
    <property type="match status" value="1"/>
</dbReference>
<evidence type="ECO:0000256" key="1">
    <source>
        <dbReference type="ARBA" id="ARBA00003330"/>
    </source>
</evidence>
<dbReference type="InterPro" id="IPR013766">
    <property type="entry name" value="Thioredoxin_domain"/>
</dbReference>
<comment type="catalytic activity">
    <reaction evidence="12">
        <text>a hydroperoxide + [thioredoxin]-dithiol = an alcohol + [thioredoxin]-disulfide + H2O</text>
        <dbReference type="Rhea" id="RHEA:62620"/>
        <dbReference type="Rhea" id="RHEA-COMP:10698"/>
        <dbReference type="Rhea" id="RHEA-COMP:10700"/>
        <dbReference type="ChEBI" id="CHEBI:15377"/>
        <dbReference type="ChEBI" id="CHEBI:29950"/>
        <dbReference type="ChEBI" id="CHEBI:30879"/>
        <dbReference type="ChEBI" id="CHEBI:35924"/>
        <dbReference type="ChEBI" id="CHEBI:50058"/>
        <dbReference type="EC" id="1.11.1.24"/>
    </reaction>
</comment>
<dbReference type="PIRSF" id="PIRSF000239">
    <property type="entry name" value="AHPC"/>
    <property type="match status" value="1"/>
</dbReference>
<evidence type="ECO:0000256" key="8">
    <source>
        <dbReference type="ARBA" id="ARBA00023284"/>
    </source>
</evidence>
<dbReference type="GO" id="GO:0045454">
    <property type="term" value="P:cell redox homeostasis"/>
    <property type="evidence" value="ECO:0007669"/>
    <property type="project" value="TreeGrafter"/>
</dbReference>
<evidence type="ECO:0000256" key="2">
    <source>
        <dbReference type="ARBA" id="ARBA00011245"/>
    </source>
</evidence>
<dbReference type="InterPro" id="IPR024706">
    <property type="entry name" value="Peroxiredoxin_AhpC-typ"/>
</dbReference>
<comment type="subunit">
    <text evidence="2">Monomer.</text>
</comment>